<gene>
    <name evidence="12" type="ORF">C884_00101</name>
</gene>
<keyword evidence="6 9" id="KW-0408">Iron</keyword>
<evidence type="ECO:0000256" key="4">
    <source>
        <dbReference type="ARBA" id="ARBA00022691"/>
    </source>
</evidence>
<keyword evidence="9" id="KW-0004">4Fe-4S</keyword>
<organism evidence="12 13">
    <name type="scientific">Kocuria palustris PEL</name>
    <dbReference type="NCBI Taxonomy" id="1236550"/>
    <lineage>
        <taxon>Bacteria</taxon>
        <taxon>Bacillati</taxon>
        <taxon>Actinomycetota</taxon>
        <taxon>Actinomycetes</taxon>
        <taxon>Micrococcales</taxon>
        <taxon>Micrococcaceae</taxon>
        <taxon>Kocuria</taxon>
    </lineage>
</organism>
<dbReference type="SFLD" id="SFLDF00562">
    <property type="entry name" value="HemN-like__clustered_with_heat"/>
    <property type="match status" value="1"/>
</dbReference>
<evidence type="ECO:0000313" key="12">
    <source>
        <dbReference type="EMBL" id="EME37906.1"/>
    </source>
</evidence>
<dbReference type="GO" id="GO:0004109">
    <property type="term" value="F:coproporphyrinogen oxidase activity"/>
    <property type="evidence" value="ECO:0007669"/>
    <property type="project" value="InterPro"/>
</dbReference>
<dbReference type="CDD" id="cd01335">
    <property type="entry name" value="Radical_SAM"/>
    <property type="match status" value="1"/>
</dbReference>
<dbReference type="SUPFAM" id="SSF102114">
    <property type="entry name" value="Radical SAM enzymes"/>
    <property type="match status" value="1"/>
</dbReference>
<dbReference type="Pfam" id="PF04055">
    <property type="entry name" value="Radical_SAM"/>
    <property type="match status" value="1"/>
</dbReference>
<dbReference type="SFLD" id="SFLDG01082">
    <property type="entry name" value="B12-binding_domain_containing"/>
    <property type="match status" value="1"/>
</dbReference>
<dbReference type="NCBIfam" id="TIGR00539">
    <property type="entry name" value="hemN_rel"/>
    <property type="match status" value="1"/>
</dbReference>
<sequence length="414" mass="45652">MPSLPDGETPPEDGLLPETAAHGSDERTLSLYVHVPFCSVRCGYCDFNTYTALELGPDVSQAAYHLEAVREIEFAREALERSGAARRELHTVFFGGGTPTRLASSALVEILDSARGSFGLLEGAEVTTEANPDSVTREDLQTLADGGFTRVSFGVQSAVPHVLRTLERTHDPANVPRVVQWAKEAGLSVSTDLIYGTPGESLEDWRESLRQAISLEPDHLSAYSLIVEDGTRMAAQMRRGDVDPVDPDDQAEKYGIAEQMLSEAGFEWYEISNWSRVAGGRSALENRSAHNLAYWHNQDWWGVGPGAHSHVGGVRWWNRKHPMPYAQTVRRGLSPAVGREQLDDDTRYMERVMLESRIADGMPLTALRPEGREQIAGLVAEELIDGRSALQGRLVLTLRGRLLGDAVVRRLLVD</sequence>
<dbReference type="SFLD" id="SFLDG01065">
    <property type="entry name" value="anaerobic_coproporphyrinogen-I"/>
    <property type="match status" value="1"/>
</dbReference>
<dbReference type="RefSeq" id="WP_006213249.1">
    <property type="nucleotide sequence ID" value="NZ_ANHZ02000001.1"/>
</dbReference>
<name>M2XFS1_9MICC</name>
<feature type="region of interest" description="Disordered" evidence="10">
    <location>
        <begin position="1"/>
        <end position="20"/>
    </location>
</feature>
<dbReference type="InterPro" id="IPR004559">
    <property type="entry name" value="HemW-like"/>
</dbReference>
<dbReference type="InterPro" id="IPR058240">
    <property type="entry name" value="rSAM_sf"/>
</dbReference>
<dbReference type="InterPro" id="IPR006638">
    <property type="entry name" value="Elp3/MiaA/NifB-like_rSAM"/>
</dbReference>
<comment type="function">
    <text evidence="9">Probably acts as a heme chaperone, transferring heme to an unknown acceptor. Binds one molecule of heme per monomer, possibly covalently. Binds 1 [4Fe-4S] cluster. The cluster is coordinated with 3 cysteines and an exchangeable S-adenosyl-L-methionine.</text>
</comment>
<evidence type="ECO:0000256" key="1">
    <source>
        <dbReference type="ARBA" id="ARBA00006100"/>
    </source>
</evidence>
<evidence type="ECO:0000256" key="5">
    <source>
        <dbReference type="ARBA" id="ARBA00022723"/>
    </source>
</evidence>
<keyword evidence="7 9" id="KW-0411">Iron-sulfur</keyword>
<keyword evidence="13" id="KW-1185">Reference proteome</keyword>
<dbReference type="GO" id="GO:0006779">
    <property type="term" value="P:porphyrin-containing compound biosynthetic process"/>
    <property type="evidence" value="ECO:0007669"/>
    <property type="project" value="InterPro"/>
</dbReference>
<accession>M2XFS1</accession>
<reference evidence="12 13" key="1">
    <citation type="journal article" date="2014" name="Genome Announc.">
        <title>Draft Genome Sequence of Kocuria palustris PEL.</title>
        <authorList>
            <person name="Sharma G."/>
            <person name="Khatri I."/>
            <person name="Subramanian S."/>
        </authorList>
    </citation>
    <scope>NUCLEOTIDE SEQUENCE [LARGE SCALE GENOMIC DNA]</scope>
    <source>
        <strain evidence="12 13">PEL</strain>
    </source>
</reference>
<evidence type="ECO:0000259" key="11">
    <source>
        <dbReference type="PROSITE" id="PS51918"/>
    </source>
</evidence>
<keyword evidence="9" id="KW-0963">Cytoplasm</keyword>
<dbReference type="GO" id="GO:0005737">
    <property type="term" value="C:cytoplasm"/>
    <property type="evidence" value="ECO:0007669"/>
    <property type="project" value="UniProtKB-SubCell"/>
</dbReference>
<evidence type="ECO:0000256" key="3">
    <source>
        <dbReference type="ARBA" id="ARBA00022617"/>
    </source>
</evidence>
<dbReference type="PANTHER" id="PTHR13932">
    <property type="entry name" value="COPROPORPHYRINIGEN III OXIDASE"/>
    <property type="match status" value="1"/>
</dbReference>
<evidence type="ECO:0000256" key="9">
    <source>
        <dbReference type="RuleBase" id="RU364116"/>
    </source>
</evidence>
<dbReference type="AlphaFoldDB" id="M2XFS1"/>
<proteinExistence type="inferred from homology"/>
<protein>
    <recommendedName>
        <fullName evidence="2 9">Heme chaperone HemW</fullName>
    </recommendedName>
</protein>
<evidence type="ECO:0000256" key="7">
    <source>
        <dbReference type="ARBA" id="ARBA00023014"/>
    </source>
</evidence>
<dbReference type="Proteomes" id="UP000009877">
    <property type="component" value="Unassembled WGS sequence"/>
</dbReference>
<dbReference type="STRING" id="71999.KPaMU14_05815"/>
<dbReference type="GO" id="GO:0046872">
    <property type="term" value="F:metal ion binding"/>
    <property type="evidence" value="ECO:0007669"/>
    <property type="project" value="UniProtKB-UniRule"/>
</dbReference>
<dbReference type="PANTHER" id="PTHR13932:SF5">
    <property type="entry name" value="RADICAL S-ADENOSYL METHIONINE DOMAIN-CONTAINING PROTEIN 1, MITOCHONDRIAL"/>
    <property type="match status" value="1"/>
</dbReference>
<dbReference type="PROSITE" id="PS51918">
    <property type="entry name" value="RADICAL_SAM"/>
    <property type="match status" value="1"/>
</dbReference>
<dbReference type="SFLD" id="SFLDS00029">
    <property type="entry name" value="Radical_SAM"/>
    <property type="match status" value="1"/>
</dbReference>
<keyword evidence="8 9" id="KW-0143">Chaperone</keyword>
<dbReference type="EMBL" id="ANHZ02000001">
    <property type="protein sequence ID" value="EME37906.1"/>
    <property type="molecule type" value="Genomic_DNA"/>
</dbReference>
<evidence type="ECO:0000313" key="13">
    <source>
        <dbReference type="Proteomes" id="UP000009877"/>
    </source>
</evidence>
<feature type="domain" description="Radical SAM core" evidence="11">
    <location>
        <begin position="23"/>
        <end position="267"/>
    </location>
</feature>
<evidence type="ECO:0000256" key="6">
    <source>
        <dbReference type="ARBA" id="ARBA00023004"/>
    </source>
</evidence>
<comment type="caution">
    <text evidence="12">The sequence shown here is derived from an EMBL/GenBank/DDBJ whole genome shotgun (WGS) entry which is preliminary data.</text>
</comment>
<dbReference type="GO" id="GO:0051539">
    <property type="term" value="F:4 iron, 4 sulfur cluster binding"/>
    <property type="evidence" value="ECO:0007669"/>
    <property type="project" value="UniProtKB-UniRule"/>
</dbReference>
<keyword evidence="5 9" id="KW-0479">Metal-binding</keyword>
<dbReference type="InterPro" id="IPR007197">
    <property type="entry name" value="rSAM"/>
</dbReference>
<comment type="subcellular location">
    <subcellularLocation>
        <location evidence="9">Cytoplasm</location>
    </subcellularLocation>
</comment>
<comment type="similarity">
    <text evidence="1">Belongs to the anaerobic coproporphyrinogen-III oxidase family. HemW subfamily.</text>
</comment>
<evidence type="ECO:0000256" key="10">
    <source>
        <dbReference type="SAM" id="MobiDB-lite"/>
    </source>
</evidence>
<dbReference type="InterPro" id="IPR034505">
    <property type="entry name" value="Coproporphyrinogen-III_oxidase"/>
</dbReference>
<evidence type="ECO:0000256" key="8">
    <source>
        <dbReference type="ARBA" id="ARBA00023186"/>
    </source>
</evidence>
<keyword evidence="3 9" id="KW-0349">Heme</keyword>
<dbReference type="Gene3D" id="3.20.20.70">
    <property type="entry name" value="Aldolase class I"/>
    <property type="match status" value="1"/>
</dbReference>
<dbReference type="InterPro" id="IPR013785">
    <property type="entry name" value="Aldolase_TIM"/>
</dbReference>
<keyword evidence="4 9" id="KW-0949">S-adenosyl-L-methionine</keyword>
<evidence type="ECO:0000256" key="2">
    <source>
        <dbReference type="ARBA" id="ARBA00017228"/>
    </source>
</evidence>
<dbReference type="SMART" id="SM00729">
    <property type="entry name" value="Elp3"/>
    <property type="match status" value="1"/>
</dbReference>